<dbReference type="KEGG" id="hro:HELRODRAFT_192952"/>
<dbReference type="InterPro" id="IPR050910">
    <property type="entry name" value="JMJD6_ArgDemeth/LysHydrox"/>
</dbReference>
<evidence type="ECO:0000259" key="13">
    <source>
        <dbReference type="PROSITE" id="PS51184"/>
    </source>
</evidence>
<dbReference type="EnsemblMetazoa" id="HelroT192952">
    <property type="protein sequence ID" value="HelroP192952"/>
    <property type="gene ID" value="HelroG192952"/>
</dbReference>
<dbReference type="GO" id="GO:0005737">
    <property type="term" value="C:cytoplasm"/>
    <property type="evidence" value="ECO:0000318"/>
    <property type="project" value="GO_Central"/>
</dbReference>
<dbReference type="InParanoid" id="T1FUG4"/>
<keyword evidence="16" id="KW-1185">Reference proteome</keyword>
<dbReference type="eggNOG" id="KOG2130">
    <property type="taxonomic scope" value="Eukaryota"/>
</dbReference>
<dbReference type="Pfam" id="PF02373">
    <property type="entry name" value="JmjC"/>
    <property type="match status" value="1"/>
</dbReference>
<dbReference type="HOGENOM" id="CLU_388455_0_0_1"/>
<keyword evidence="9" id="KW-0804">Transcription</keyword>
<proteinExistence type="inferred from homology"/>
<dbReference type="SUPFAM" id="SSF51197">
    <property type="entry name" value="Clavaminate synthase-like"/>
    <property type="match status" value="1"/>
</dbReference>
<evidence type="ECO:0000313" key="16">
    <source>
        <dbReference type="Proteomes" id="UP000015101"/>
    </source>
</evidence>
<evidence type="ECO:0000256" key="1">
    <source>
        <dbReference type="ARBA" id="ARBA00001954"/>
    </source>
</evidence>
<evidence type="ECO:0000256" key="5">
    <source>
        <dbReference type="ARBA" id="ARBA00022964"/>
    </source>
</evidence>
<dbReference type="STRING" id="6412.T1FUG4"/>
<evidence type="ECO:0000256" key="11">
    <source>
        <dbReference type="ARBA" id="ARBA00038068"/>
    </source>
</evidence>
<protein>
    <recommendedName>
        <fullName evidence="13">JmjC domain-containing protein</fullName>
    </recommendedName>
</protein>
<evidence type="ECO:0000256" key="6">
    <source>
        <dbReference type="ARBA" id="ARBA00023002"/>
    </source>
</evidence>
<keyword evidence="7" id="KW-0408">Iron</keyword>
<dbReference type="CTD" id="20212460"/>
<feature type="domain" description="JmjC" evidence="13">
    <location>
        <begin position="148"/>
        <end position="312"/>
    </location>
</feature>
<dbReference type="Gene3D" id="1.20.1280.270">
    <property type="match status" value="1"/>
</dbReference>
<accession>T1FUG4</accession>
<dbReference type="AlphaFoldDB" id="T1FUG4"/>
<feature type="compositionally biased region" description="Acidic residues" evidence="12">
    <location>
        <begin position="465"/>
        <end position="486"/>
    </location>
</feature>
<feature type="region of interest" description="Disordered" evidence="12">
    <location>
        <begin position="347"/>
        <end position="422"/>
    </location>
</feature>
<dbReference type="EMBL" id="AMQM01005887">
    <property type="status" value="NOT_ANNOTATED_CDS"/>
    <property type="molecule type" value="Genomic_DNA"/>
</dbReference>
<evidence type="ECO:0000256" key="7">
    <source>
        <dbReference type="ARBA" id="ARBA00023004"/>
    </source>
</evidence>
<dbReference type="EMBL" id="KB097144">
    <property type="protein sequence ID" value="ESN98482.1"/>
    <property type="molecule type" value="Genomic_DNA"/>
</dbReference>
<evidence type="ECO:0000256" key="4">
    <source>
        <dbReference type="ARBA" id="ARBA00022853"/>
    </source>
</evidence>
<evidence type="ECO:0000256" key="3">
    <source>
        <dbReference type="ARBA" id="ARBA00022723"/>
    </source>
</evidence>
<organism evidence="15 16">
    <name type="scientific">Helobdella robusta</name>
    <name type="common">Californian leech</name>
    <dbReference type="NCBI Taxonomy" id="6412"/>
    <lineage>
        <taxon>Eukaryota</taxon>
        <taxon>Metazoa</taxon>
        <taxon>Spiralia</taxon>
        <taxon>Lophotrochozoa</taxon>
        <taxon>Annelida</taxon>
        <taxon>Clitellata</taxon>
        <taxon>Hirudinea</taxon>
        <taxon>Rhynchobdellida</taxon>
        <taxon>Glossiphoniidae</taxon>
        <taxon>Helobdella</taxon>
    </lineage>
</organism>
<sequence>MEMELSMRAAYRIKDAKRKARSELKEKGDWRKMNFAVTFTVTPDMVAARDNLERIDYRTVSEIEFFEKYDKPLKPVVITHVQDNWPALHKWDLTKLSKKYSNQLFKCGEDDKGSSVKLKMKYFFEYMSKGTADDSPLYIFDSSYGEHPKKKRLLWDYFIPKYFQDDLFKLASDHRRPPHRWLVVGPRRSGTGIHVDPLGTSAWNALVSGHKWWCLFPPQCPKQMLKLKPGEGWKNRSEAISWFSLVYPRTQEPTWPPEFVPMEVLQRPGETMYVPSGWWHVVINLDNTVAVTQNFCTMANFNIVWYKTAKSRPRLAKNWHDRMKIMRPELAKMADEMDLTRNDQVFFDSSSSSSSSTSQSEDSDSDSSFQSEKAASLSSDCGISKESLKEGLKDRKKTKKRLNPALNPATKSGRGRIRPDLKKSRILAGAGAELRCIPSIHQKNNNHMTMGDYVRLPANQRRDGDNDDDDDEGDDSDDDDDDDDDSNNNSNNNNSNNDDSYMNADAASNSSNNNINNSYNNNNNNNNKNGGGCSYGRGHEISANQNVIRSCKRHDRSFNSDESSSGDRNADVDNDDGEGDDDDAVIGYVGQSRFHKFSKKRRRHAADGTYVVGHNNNNNNNNNNDDDKRYESSDDDDGQDGREGKSTGYSKYRHRKTHGQCLKEDSTSLCGVGEHCGGDYDVRMTPPIRRHQQKVAPGKRKSSRDRDSRGY</sequence>
<evidence type="ECO:0000256" key="2">
    <source>
        <dbReference type="ARBA" id="ARBA00004123"/>
    </source>
</evidence>
<feature type="region of interest" description="Disordered" evidence="12">
    <location>
        <begin position="609"/>
        <end position="658"/>
    </location>
</feature>
<dbReference type="InterPro" id="IPR003347">
    <property type="entry name" value="JmjC_dom"/>
</dbReference>
<keyword evidence="6" id="KW-0560">Oxidoreductase</keyword>
<reference evidence="16" key="1">
    <citation type="submission" date="2012-12" db="EMBL/GenBank/DDBJ databases">
        <authorList>
            <person name="Hellsten U."/>
            <person name="Grimwood J."/>
            <person name="Chapman J.A."/>
            <person name="Shapiro H."/>
            <person name="Aerts A."/>
            <person name="Otillar R.P."/>
            <person name="Terry A.Y."/>
            <person name="Boore J.L."/>
            <person name="Simakov O."/>
            <person name="Marletaz F."/>
            <person name="Cho S.-J."/>
            <person name="Edsinger-Gonzales E."/>
            <person name="Havlak P."/>
            <person name="Kuo D.-H."/>
            <person name="Larsson T."/>
            <person name="Lv J."/>
            <person name="Arendt D."/>
            <person name="Savage R."/>
            <person name="Osoegawa K."/>
            <person name="de Jong P."/>
            <person name="Lindberg D.R."/>
            <person name="Seaver E.C."/>
            <person name="Weisblat D.A."/>
            <person name="Putnam N.H."/>
            <person name="Grigoriev I.V."/>
            <person name="Rokhsar D.S."/>
        </authorList>
    </citation>
    <scope>NUCLEOTIDE SEQUENCE</scope>
</reference>
<evidence type="ECO:0000256" key="10">
    <source>
        <dbReference type="ARBA" id="ARBA00023242"/>
    </source>
</evidence>
<dbReference type="GO" id="GO:0106140">
    <property type="term" value="F:P-TEFb complex binding"/>
    <property type="evidence" value="ECO:0000318"/>
    <property type="project" value="GO_Central"/>
</dbReference>
<evidence type="ECO:0000256" key="9">
    <source>
        <dbReference type="ARBA" id="ARBA00023163"/>
    </source>
</evidence>
<dbReference type="PANTHER" id="PTHR12480">
    <property type="entry name" value="ARGININE DEMETHYLASE AND LYSYL-HYDROXYLASE JMJD"/>
    <property type="match status" value="1"/>
</dbReference>
<reference evidence="14 16" key="2">
    <citation type="journal article" date="2013" name="Nature">
        <title>Insights into bilaterian evolution from three spiralian genomes.</title>
        <authorList>
            <person name="Simakov O."/>
            <person name="Marletaz F."/>
            <person name="Cho S.J."/>
            <person name="Edsinger-Gonzales E."/>
            <person name="Havlak P."/>
            <person name="Hellsten U."/>
            <person name="Kuo D.H."/>
            <person name="Larsson T."/>
            <person name="Lv J."/>
            <person name="Arendt D."/>
            <person name="Savage R."/>
            <person name="Osoegawa K."/>
            <person name="de Jong P."/>
            <person name="Grimwood J."/>
            <person name="Chapman J.A."/>
            <person name="Shapiro H."/>
            <person name="Aerts A."/>
            <person name="Otillar R.P."/>
            <person name="Terry A.Y."/>
            <person name="Boore J.L."/>
            <person name="Grigoriev I.V."/>
            <person name="Lindberg D.R."/>
            <person name="Seaver E.C."/>
            <person name="Weisblat D.A."/>
            <person name="Putnam N.H."/>
            <person name="Rokhsar D.S."/>
        </authorList>
    </citation>
    <scope>NUCLEOTIDE SEQUENCE</scope>
</reference>
<dbReference type="GO" id="GO:0033749">
    <property type="term" value="F:histone H4R3 demethylase activity"/>
    <property type="evidence" value="ECO:0000318"/>
    <property type="project" value="GO_Central"/>
</dbReference>
<keyword evidence="4" id="KW-0156">Chromatin regulator</keyword>
<comment type="similarity">
    <text evidence="11">Belongs to the JMJD6 family.</text>
</comment>
<reference evidence="15" key="3">
    <citation type="submission" date="2015-06" db="UniProtKB">
        <authorList>
            <consortium name="EnsemblMetazoa"/>
        </authorList>
    </citation>
    <scope>IDENTIFICATION</scope>
</reference>
<keyword evidence="8" id="KW-0805">Transcription regulation</keyword>
<dbReference type="OrthoDB" id="424465at2759"/>
<dbReference type="GeneID" id="20212460"/>
<feature type="compositionally biased region" description="Low complexity" evidence="12">
    <location>
        <begin position="487"/>
        <end position="526"/>
    </location>
</feature>
<keyword evidence="10" id="KW-0539">Nucleus</keyword>
<evidence type="ECO:0000256" key="8">
    <source>
        <dbReference type="ARBA" id="ARBA00023015"/>
    </source>
</evidence>
<dbReference type="PROSITE" id="PS51184">
    <property type="entry name" value="JMJC"/>
    <property type="match status" value="1"/>
</dbReference>
<dbReference type="RefSeq" id="XP_009023436.1">
    <property type="nucleotide sequence ID" value="XM_009025188.1"/>
</dbReference>
<dbReference type="GO" id="GO:0046872">
    <property type="term" value="F:metal ion binding"/>
    <property type="evidence" value="ECO:0007669"/>
    <property type="project" value="UniProtKB-KW"/>
</dbReference>
<name>T1FUG4_HELRO</name>
<dbReference type="Proteomes" id="UP000015101">
    <property type="component" value="Unassembled WGS sequence"/>
</dbReference>
<feature type="region of interest" description="Disordered" evidence="12">
    <location>
        <begin position="680"/>
        <end position="711"/>
    </location>
</feature>
<keyword evidence="5" id="KW-0223">Dioxygenase</keyword>
<keyword evidence="3" id="KW-0479">Metal-binding</keyword>
<dbReference type="SMART" id="SM00558">
    <property type="entry name" value="JmjC"/>
    <property type="match status" value="1"/>
</dbReference>
<evidence type="ECO:0000313" key="14">
    <source>
        <dbReference type="EMBL" id="ESN98482.1"/>
    </source>
</evidence>
<evidence type="ECO:0000256" key="12">
    <source>
        <dbReference type="SAM" id="MobiDB-lite"/>
    </source>
</evidence>
<dbReference type="PANTHER" id="PTHR12480:SF32">
    <property type="entry name" value="BIFUNCTIONAL ARGININE DEMETHYLASE AND LYSYL-HYDROXYLASE JMJD6"/>
    <property type="match status" value="1"/>
</dbReference>
<feature type="region of interest" description="Disordered" evidence="12">
    <location>
        <begin position="555"/>
        <end position="585"/>
    </location>
</feature>
<dbReference type="Gene3D" id="2.60.120.650">
    <property type="entry name" value="Cupin"/>
    <property type="match status" value="1"/>
</dbReference>
<feature type="compositionally biased region" description="Low complexity" evidence="12">
    <location>
        <begin position="347"/>
        <end position="371"/>
    </location>
</feature>
<gene>
    <name evidence="15" type="primary">20212460</name>
    <name evidence="14" type="ORF">HELRODRAFT_192952</name>
</gene>
<feature type="compositionally biased region" description="Acidic residues" evidence="12">
    <location>
        <begin position="572"/>
        <end position="584"/>
    </location>
</feature>
<feature type="compositionally biased region" description="Basic residues" evidence="12">
    <location>
        <begin position="688"/>
        <end position="703"/>
    </location>
</feature>
<feature type="region of interest" description="Disordered" evidence="12">
    <location>
        <begin position="458"/>
        <end position="526"/>
    </location>
</feature>
<evidence type="ECO:0000313" key="15">
    <source>
        <dbReference type="EnsemblMetazoa" id="HelroP192952"/>
    </source>
</evidence>
<dbReference type="GO" id="GO:0005634">
    <property type="term" value="C:nucleus"/>
    <property type="evidence" value="ECO:0000318"/>
    <property type="project" value="GO_Central"/>
</dbReference>
<comment type="subcellular location">
    <subcellularLocation>
        <location evidence="2">Nucleus</location>
    </subcellularLocation>
</comment>
<comment type="cofactor">
    <cofactor evidence="1">
        <name>Fe(2+)</name>
        <dbReference type="ChEBI" id="CHEBI:29033"/>
    </cofactor>
</comment>
<dbReference type="GO" id="GO:0006909">
    <property type="term" value="P:phagocytosis"/>
    <property type="evidence" value="ECO:0000318"/>
    <property type="project" value="GO_Central"/>
</dbReference>